<comment type="similarity">
    <text evidence="1 4 5">Belongs to the universal ribosomal protein uL15 family.</text>
</comment>
<evidence type="ECO:0000256" key="4">
    <source>
        <dbReference type="HAMAP-Rule" id="MF_01341"/>
    </source>
</evidence>
<dbReference type="AlphaFoldDB" id="A0A1M5QPI3"/>
<evidence type="ECO:0000256" key="6">
    <source>
        <dbReference type="SAM" id="MobiDB-lite"/>
    </source>
</evidence>
<evidence type="ECO:0000313" key="9">
    <source>
        <dbReference type="Proteomes" id="UP000184032"/>
    </source>
</evidence>
<dbReference type="GO" id="GO:0022625">
    <property type="term" value="C:cytosolic large ribosomal subunit"/>
    <property type="evidence" value="ECO:0007669"/>
    <property type="project" value="TreeGrafter"/>
</dbReference>
<dbReference type="GO" id="GO:0003735">
    <property type="term" value="F:structural constituent of ribosome"/>
    <property type="evidence" value="ECO:0007669"/>
    <property type="project" value="InterPro"/>
</dbReference>
<dbReference type="Gene3D" id="3.100.10.10">
    <property type="match status" value="1"/>
</dbReference>
<dbReference type="InterPro" id="IPR036227">
    <property type="entry name" value="Ribosomal_uL15/eL18_sf"/>
</dbReference>
<evidence type="ECO:0000256" key="3">
    <source>
        <dbReference type="ARBA" id="ARBA00023274"/>
    </source>
</evidence>
<sequence length="149" mass="15736">MKLHDLQPAEGGGVKTRKRVGRGIGSGTGKTSGKGHKGQNARSGGGVRPGFEGGQMPLFRRLPKRGFTNIFKKEYAVINISDLNAFEDGAEVTPEILINSGLIKKSKAKDGVRILGNGEINAKLNVKAQHFSKTAAEKIEAAGGKAEVI</sequence>
<name>A0A1M5QPI3_9FIRM</name>
<evidence type="ECO:0000256" key="5">
    <source>
        <dbReference type="RuleBase" id="RU003888"/>
    </source>
</evidence>
<dbReference type="EMBL" id="FQXI01000003">
    <property type="protein sequence ID" value="SHH15729.1"/>
    <property type="molecule type" value="Genomic_DNA"/>
</dbReference>
<dbReference type="PANTHER" id="PTHR12934">
    <property type="entry name" value="50S RIBOSOMAL PROTEIN L15"/>
    <property type="match status" value="1"/>
</dbReference>
<feature type="compositionally biased region" description="Gly residues" evidence="6">
    <location>
        <begin position="43"/>
        <end position="53"/>
    </location>
</feature>
<protein>
    <recommendedName>
        <fullName evidence="4">Large ribosomal subunit protein uL15</fullName>
    </recommendedName>
</protein>
<keyword evidence="4" id="KW-0694">RNA-binding</keyword>
<keyword evidence="9" id="KW-1185">Reference proteome</keyword>
<dbReference type="InterPro" id="IPR001196">
    <property type="entry name" value="Ribosomal_uL15_CS"/>
</dbReference>
<evidence type="ECO:0000256" key="1">
    <source>
        <dbReference type="ARBA" id="ARBA00007320"/>
    </source>
</evidence>
<dbReference type="GO" id="GO:0019843">
    <property type="term" value="F:rRNA binding"/>
    <property type="evidence" value="ECO:0007669"/>
    <property type="project" value="UniProtKB-UniRule"/>
</dbReference>
<dbReference type="InterPro" id="IPR030878">
    <property type="entry name" value="Ribosomal_uL15"/>
</dbReference>
<dbReference type="SUPFAM" id="SSF52080">
    <property type="entry name" value="Ribosomal proteins L15p and L18e"/>
    <property type="match status" value="1"/>
</dbReference>
<dbReference type="InterPro" id="IPR021131">
    <property type="entry name" value="Ribosomal_uL15/eL18"/>
</dbReference>
<comment type="function">
    <text evidence="4">Binds to the 23S rRNA.</text>
</comment>
<dbReference type="Proteomes" id="UP000184032">
    <property type="component" value="Unassembled WGS sequence"/>
</dbReference>
<dbReference type="GO" id="GO:0006412">
    <property type="term" value="P:translation"/>
    <property type="evidence" value="ECO:0007669"/>
    <property type="project" value="UniProtKB-UniRule"/>
</dbReference>
<dbReference type="NCBIfam" id="TIGR01071">
    <property type="entry name" value="rplO_bact"/>
    <property type="match status" value="1"/>
</dbReference>
<dbReference type="RefSeq" id="WP_073183774.1">
    <property type="nucleotide sequence ID" value="NZ_FQXI01000003.1"/>
</dbReference>
<comment type="subunit">
    <text evidence="4">Part of the 50S ribosomal subunit.</text>
</comment>
<dbReference type="PROSITE" id="PS00475">
    <property type="entry name" value="RIBOSOMAL_L15"/>
    <property type="match status" value="1"/>
</dbReference>
<dbReference type="OrthoDB" id="9810293at2"/>
<evidence type="ECO:0000313" key="8">
    <source>
        <dbReference type="EMBL" id="SHH15729.1"/>
    </source>
</evidence>
<organism evidence="8 9">
    <name type="scientific">Anaerosphaera aminiphila DSM 21120</name>
    <dbReference type="NCBI Taxonomy" id="1120995"/>
    <lineage>
        <taxon>Bacteria</taxon>
        <taxon>Bacillati</taxon>
        <taxon>Bacillota</taxon>
        <taxon>Tissierellia</taxon>
        <taxon>Tissierellales</taxon>
        <taxon>Peptoniphilaceae</taxon>
        <taxon>Anaerosphaera</taxon>
    </lineage>
</organism>
<feature type="compositionally biased region" description="Gly residues" evidence="6">
    <location>
        <begin position="22"/>
        <end position="32"/>
    </location>
</feature>
<dbReference type="Pfam" id="PF00828">
    <property type="entry name" value="Ribosomal_L27A"/>
    <property type="match status" value="1"/>
</dbReference>
<gene>
    <name evidence="4" type="primary">rplO</name>
    <name evidence="8" type="ORF">SAMN02745245_00680</name>
</gene>
<keyword evidence="2 4" id="KW-0689">Ribosomal protein</keyword>
<dbReference type="HAMAP" id="MF_01341">
    <property type="entry name" value="Ribosomal_uL15"/>
    <property type="match status" value="1"/>
</dbReference>
<evidence type="ECO:0000256" key="2">
    <source>
        <dbReference type="ARBA" id="ARBA00022980"/>
    </source>
</evidence>
<reference evidence="8 9" key="1">
    <citation type="submission" date="2016-11" db="EMBL/GenBank/DDBJ databases">
        <authorList>
            <person name="Jaros S."/>
            <person name="Januszkiewicz K."/>
            <person name="Wedrychowicz H."/>
        </authorList>
    </citation>
    <scope>NUCLEOTIDE SEQUENCE [LARGE SCALE GENOMIC DNA]</scope>
    <source>
        <strain evidence="8 9">DSM 21120</strain>
    </source>
</reference>
<keyword evidence="4" id="KW-0699">rRNA-binding</keyword>
<proteinExistence type="inferred from homology"/>
<dbReference type="InterPro" id="IPR005749">
    <property type="entry name" value="Ribosomal_uL15_bac-type"/>
</dbReference>
<dbReference type="STRING" id="1120995.SAMN02745245_00680"/>
<dbReference type="PANTHER" id="PTHR12934:SF11">
    <property type="entry name" value="LARGE RIBOSOMAL SUBUNIT PROTEIN UL15M"/>
    <property type="match status" value="1"/>
</dbReference>
<keyword evidence="3 4" id="KW-0687">Ribonucleoprotein</keyword>
<feature type="domain" description="Large ribosomal subunit protein uL15/eL18" evidence="7">
    <location>
        <begin position="77"/>
        <end position="147"/>
    </location>
</feature>
<accession>A0A1M5QPI3</accession>
<feature type="region of interest" description="Disordered" evidence="6">
    <location>
        <begin position="1"/>
        <end position="57"/>
    </location>
</feature>
<evidence type="ECO:0000259" key="7">
    <source>
        <dbReference type="Pfam" id="PF00828"/>
    </source>
</evidence>